<keyword evidence="2" id="KW-0507">mRNA processing</keyword>
<dbReference type="GO" id="GO:0005847">
    <property type="term" value="C:mRNA cleavage and polyadenylation specificity factor complex"/>
    <property type="evidence" value="ECO:0007669"/>
    <property type="project" value="TreeGrafter"/>
</dbReference>
<organism evidence="5 6">
    <name type="scientific">Colletotrichum spinosum</name>
    <dbReference type="NCBI Taxonomy" id="1347390"/>
    <lineage>
        <taxon>Eukaryota</taxon>
        <taxon>Fungi</taxon>
        <taxon>Dikarya</taxon>
        <taxon>Ascomycota</taxon>
        <taxon>Pezizomycotina</taxon>
        <taxon>Sordariomycetes</taxon>
        <taxon>Hypocreomycetidae</taxon>
        <taxon>Glomerellales</taxon>
        <taxon>Glomerellaceae</taxon>
        <taxon>Colletotrichum</taxon>
        <taxon>Colletotrichum orbiculare species complex</taxon>
    </lineage>
</organism>
<dbReference type="EMBL" id="QAPG01000055">
    <property type="protein sequence ID" value="TDZ34301.1"/>
    <property type="molecule type" value="Genomic_DNA"/>
</dbReference>
<comment type="caution">
    <text evidence="5">The sequence shown here is derived from an EMBL/GenBank/DDBJ whole genome shotgun (WGS) entry which is preliminary data.</text>
</comment>
<dbReference type="Pfam" id="PF11935">
    <property type="entry name" value="SYMPK_PTA1_N"/>
    <property type="match status" value="1"/>
</dbReference>
<dbReference type="GO" id="GO:0006397">
    <property type="term" value="P:mRNA processing"/>
    <property type="evidence" value="ECO:0007669"/>
    <property type="project" value="UniProtKB-KW"/>
</dbReference>
<dbReference type="SUPFAM" id="SSF48371">
    <property type="entry name" value="ARM repeat"/>
    <property type="match status" value="1"/>
</dbReference>
<keyword evidence="3" id="KW-0539">Nucleus</keyword>
<evidence type="ECO:0000313" key="5">
    <source>
        <dbReference type="EMBL" id="TDZ34301.1"/>
    </source>
</evidence>
<name>A0A4R8Q702_9PEZI</name>
<reference evidence="5 6" key="1">
    <citation type="submission" date="2018-11" db="EMBL/GenBank/DDBJ databases">
        <title>Genome sequence and assembly of Colletotrichum spinosum.</title>
        <authorList>
            <person name="Gan P."/>
            <person name="Shirasu K."/>
        </authorList>
    </citation>
    <scope>NUCLEOTIDE SEQUENCE [LARGE SCALE GENOMIC DNA]</scope>
    <source>
        <strain evidence="5 6">CBS 515.97</strain>
    </source>
</reference>
<evidence type="ECO:0000259" key="4">
    <source>
        <dbReference type="Pfam" id="PF11935"/>
    </source>
</evidence>
<dbReference type="PANTHER" id="PTHR15245:SF20">
    <property type="entry name" value="SYMPLEKIN"/>
    <property type="match status" value="1"/>
</dbReference>
<dbReference type="Gene3D" id="1.25.10.10">
    <property type="entry name" value="Leucine-rich Repeat Variant"/>
    <property type="match status" value="1"/>
</dbReference>
<accession>A0A4R8Q702</accession>
<evidence type="ECO:0000256" key="3">
    <source>
        <dbReference type="ARBA" id="ARBA00023242"/>
    </source>
</evidence>
<keyword evidence="6" id="KW-1185">Reference proteome</keyword>
<dbReference type="PANTHER" id="PTHR15245">
    <property type="entry name" value="SYMPLEKIN-RELATED"/>
    <property type="match status" value="1"/>
</dbReference>
<feature type="domain" description="Symplekin/Pta1 N-terminal" evidence="4">
    <location>
        <begin position="93"/>
        <end position="313"/>
    </location>
</feature>
<dbReference type="InterPro" id="IPR011989">
    <property type="entry name" value="ARM-like"/>
</dbReference>
<evidence type="ECO:0000313" key="6">
    <source>
        <dbReference type="Proteomes" id="UP000295083"/>
    </source>
</evidence>
<dbReference type="InterPro" id="IPR032460">
    <property type="entry name" value="Symplekin/Pta1_N"/>
</dbReference>
<gene>
    <name evidence="5" type="primary">pta1</name>
    <name evidence="5" type="ORF">C8035_v010767</name>
</gene>
<proteinExistence type="predicted"/>
<dbReference type="Proteomes" id="UP000295083">
    <property type="component" value="Unassembled WGS sequence"/>
</dbReference>
<dbReference type="AlphaFoldDB" id="A0A4R8Q702"/>
<sequence>MASAAPQASVSDQLRQLNDARKLVLGEVKYYPNVIKSILPIVDPSARVELRRWGADFLAEAFSTPALPGGDKETMLLFVLDTLQTMVENPNEDPHVLRSAIQTAASIYPFALKWTINNGYDTFTWERMVAIKTRILRIWEDAPPTVRICCIKFAQRVVLAQSAANPQEPRRGDSLDVSLDKIPPSHQMLDARTLDAEGAGLLDRMLSVLQENSSDVLIVDATLNCLSILIRARPGTANRILNAVLNFNPLKLANSPMTPKTRVMVKSMEKTTRMFLIHLCKRDPHNPIVPRIQQHVERLMRMRNEIFDEAGRKRALEAQQHEAMEQKRQRLAPQVSTTPQIQITPLPPGPHSLSDVFTLTGSEGLKAFDVGTLPASVAAKISITTLVRTDAQLLAKAIDGIRARLSALAAQSPPAINPETAPLGVEEEDDDYEPDFFAAEDNEQILNKLDSDSAPRPEDGELGLKTFRLPPPPALTPETALSAGQGSVMSLFQFVKTLEDPAKKSKSGINRLAASSNDRESWIAIITRLASRSGAGLEEVSIKDEGSSSTPGLGLGDSIRDSLYTYVLEDFRRRIDVAITWLTEEWYNDQLQKKQEGDHPQHYEKWALKLIDGFSQYLNAQDKVLTRFLGEIPELTPAILSRVKRMCRDPLVVPLALTSLLYLVMMRPPAKELALDTVQDIWTEFEDARSLAAKYLVKFRPAFLEAAKNDAENGAVTATSNTAAIAT</sequence>
<dbReference type="InterPro" id="IPR021850">
    <property type="entry name" value="Symplekin/Pta1"/>
</dbReference>
<dbReference type="InterPro" id="IPR016024">
    <property type="entry name" value="ARM-type_fold"/>
</dbReference>
<evidence type="ECO:0000256" key="2">
    <source>
        <dbReference type="ARBA" id="ARBA00022664"/>
    </source>
</evidence>
<comment type="subcellular location">
    <subcellularLocation>
        <location evidence="1">Nucleus</location>
    </subcellularLocation>
</comment>
<protein>
    <submittedName>
        <fullName evidence="5">mRNA cleavage and polyadenylation specificity factor complex subunit pta1</fullName>
    </submittedName>
</protein>
<evidence type="ECO:0000256" key="1">
    <source>
        <dbReference type="ARBA" id="ARBA00004123"/>
    </source>
</evidence>